<evidence type="ECO:0000256" key="15">
    <source>
        <dbReference type="HAMAP-Rule" id="MF_00741"/>
    </source>
</evidence>
<keyword evidence="7 15" id="KW-0436">Ligase</keyword>
<dbReference type="InterPro" id="IPR004733">
    <property type="entry name" value="PurM_cligase"/>
</dbReference>
<dbReference type="AlphaFoldDB" id="A0A2N6SNP1"/>
<dbReference type="STRING" id="84521.SAMN04487994_10564"/>
<dbReference type="HAMAP" id="MF_00741">
    <property type="entry name" value="AIRS"/>
    <property type="match status" value="1"/>
</dbReference>
<dbReference type="GO" id="GO:0004641">
    <property type="term" value="F:phosphoribosylformylglycinamidine cyclo-ligase activity"/>
    <property type="evidence" value="ECO:0007669"/>
    <property type="project" value="UniProtKB-UniRule"/>
</dbReference>
<dbReference type="GO" id="GO:0005829">
    <property type="term" value="C:cytosol"/>
    <property type="evidence" value="ECO:0007669"/>
    <property type="project" value="TreeGrafter"/>
</dbReference>
<comment type="subcellular location">
    <subcellularLocation>
        <location evidence="1 15">Cytoplasm</location>
    </subcellularLocation>
</comment>
<dbReference type="InterPro" id="IPR036921">
    <property type="entry name" value="PurM-like_N_sf"/>
</dbReference>
<comment type="caution">
    <text evidence="18">The sequence shown here is derived from an EMBL/GenBank/DDBJ whole genome shotgun (WGS) entry which is preliminary data.</text>
</comment>
<dbReference type="UniPathway" id="UPA00074">
    <property type="reaction ID" value="UER00129"/>
</dbReference>
<evidence type="ECO:0000256" key="8">
    <source>
        <dbReference type="ARBA" id="ARBA00022741"/>
    </source>
</evidence>
<dbReference type="SUPFAM" id="SSF56042">
    <property type="entry name" value="PurM C-terminal domain-like"/>
    <property type="match status" value="1"/>
</dbReference>
<evidence type="ECO:0000256" key="10">
    <source>
        <dbReference type="ARBA" id="ARBA00022840"/>
    </source>
</evidence>
<organism evidence="18 19">
    <name type="scientific">Dolosicoccus paucivorans</name>
    <dbReference type="NCBI Taxonomy" id="84521"/>
    <lineage>
        <taxon>Bacteria</taxon>
        <taxon>Bacillati</taxon>
        <taxon>Bacillota</taxon>
        <taxon>Bacilli</taxon>
        <taxon>Lactobacillales</taxon>
        <taxon>Aerococcaceae</taxon>
        <taxon>Dolosicoccus</taxon>
    </lineage>
</organism>
<evidence type="ECO:0000313" key="18">
    <source>
        <dbReference type="EMBL" id="PMC58685.1"/>
    </source>
</evidence>
<protein>
    <recommendedName>
        <fullName evidence="5 15">Phosphoribosylformylglycinamidine cyclo-ligase</fullName>
        <ecNumber evidence="4 15">6.3.3.1</ecNumber>
    </recommendedName>
    <alternativeName>
        <fullName evidence="12 15">AIR synthase</fullName>
    </alternativeName>
    <alternativeName>
        <fullName evidence="13 15">AIRS</fullName>
    </alternativeName>
    <alternativeName>
        <fullName evidence="11 15">Phosphoribosyl-aminoimidazole synthetase</fullName>
    </alternativeName>
</protein>
<evidence type="ECO:0000313" key="19">
    <source>
        <dbReference type="Proteomes" id="UP000235682"/>
    </source>
</evidence>
<evidence type="ECO:0000256" key="6">
    <source>
        <dbReference type="ARBA" id="ARBA00022490"/>
    </source>
</evidence>
<dbReference type="FunFam" id="3.30.1330.10:FF:000001">
    <property type="entry name" value="Phosphoribosylformylglycinamidine cyclo-ligase"/>
    <property type="match status" value="1"/>
</dbReference>
<evidence type="ECO:0000256" key="13">
    <source>
        <dbReference type="ARBA" id="ARBA00033093"/>
    </source>
</evidence>
<evidence type="ECO:0000256" key="3">
    <source>
        <dbReference type="ARBA" id="ARBA00010280"/>
    </source>
</evidence>
<feature type="domain" description="PurM-like C-terminal" evidence="17">
    <location>
        <begin position="173"/>
        <end position="336"/>
    </location>
</feature>
<proteinExistence type="inferred from homology"/>
<evidence type="ECO:0000256" key="11">
    <source>
        <dbReference type="ARBA" id="ARBA00031908"/>
    </source>
</evidence>
<reference evidence="18 19" key="1">
    <citation type="submission" date="2017-09" db="EMBL/GenBank/DDBJ databases">
        <title>Bacterial strain isolated from the female urinary microbiota.</title>
        <authorList>
            <person name="Thomas-White K."/>
            <person name="Kumar N."/>
            <person name="Forster S."/>
            <person name="Putonti C."/>
            <person name="Lawley T."/>
            <person name="Wolfe A.J."/>
        </authorList>
    </citation>
    <scope>NUCLEOTIDE SEQUENCE [LARGE SCALE GENOMIC DNA]</scope>
    <source>
        <strain evidence="18 19">UMB0852</strain>
    </source>
</reference>
<dbReference type="EC" id="6.3.3.1" evidence="4 15"/>
<comment type="similarity">
    <text evidence="3 15">Belongs to the AIR synthase family.</text>
</comment>
<keyword evidence="8 15" id="KW-0547">Nucleotide-binding</keyword>
<dbReference type="PANTHER" id="PTHR10520">
    <property type="entry name" value="TRIFUNCTIONAL PURINE BIOSYNTHETIC PROTEIN ADENOSINE-3-RELATED"/>
    <property type="match status" value="1"/>
</dbReference>
<evidence type="ECO:0000256" key="7">
    <source>
        <dbReference type="ARBA" id="ARBA00022598"/>
    </source>
</evidence>
<evidence type="ECO:0000256" key="12">
    <source>
        <dbReference type="ARBA" id="ARBA00032931"/>
    </source>
</evidence>
<feature type="domain" description="PurM-like N-terminal" evidence="16">
    <location>
        <begin position="56"/>
        <end position="161"/>
    </location>
</feature>
<dbReference type="NCBIfam" id="TIGR00878">
    <property type="entry name" value="purM"/>
    <property type="match status" value="1"/>
</dbReference>
<comment type="catalytic activity">
    <reaction evidence="14 15">
        <text>2-formamido-N(1)-(5-O-phospho-beta-D-ribosyl)acetamidine + ATP = 5-amino-1-(5-phospho-beta-D-ribosyl)imidazole + ADP + phosphate + H(+)</text>
        <dbReference type="Rhea" id="RHEA:23032"/>
        <dbReference type="ChEBI" id="CHEBI:15378"/>
        <dbReference type="ChEBI" id="CHEBI:30616"/>
        <dbReference type="ChEBI" id="CHEBI:43474"/>
        <dbReference type="ChEBI" id="CHEBI:137981"/>
        <dbReference type="ChEBI" id="CHEBI:147287"/>
        <dbReference type="ChEBI" id="CHEBI:456216"/>
        <dbReference type="EC" id="6.3.3.1"/>
    </reaction>
</comment>
<dbReference type="InterPro" id="IPR016188">
    <property type="entry name" value="PurM-like_N"/>
</dbReference>
<dbReference type="GO" id="GO:0005524">
    <property type="term" value="F:ATP binding"/>
    <property type="evidence" value="ECO:0007669"/>
    <property type="project" value="UniProtKB-KW"/>
</dbReference>
<dbReference type="CDD" id="cd02196">
    <property type="entry name" value="PurM"/>
    <property type="match status" value="1"/>
</dbReference>
<dbReference type="Pfam" id="PF00586">
    <property type="entry name" value="AIRS"/>
    <property type="match status" value="1"/>
</dbReference>
<keyword evidence="6 15" id="KW-0963">Cytoplasm</keyword>
<name>A0A2N6SNP1_9LACT</name>
<dbReference type="Pfam" id="PF02769">
    <property type="entry name" value="AIRS_C"/>
    <property type="match status" value="1"/>
</dbReference>
<evidence type="ECO:0000259" key="16">
    <source>
        <dbReference type="Pfam" id="PF00586"/>
    </source>
</evidence>
<gene>
    <name evidence="15" type="primary">purM</name>
    <name evidence="18" type="ORF">CJ205_03175</name>
</gene>
<keyword evidence="9 15" id="KW-0658">Purine biosynthesis</keyword>
<evidence type="ECO:0000256" key="4">
    <source>
        <dbReference type="ARBA" id="ARBA00013047"/>
    </source>
</evidence>
<dbReference type="SUPFAM" id="SSF55326">
    <property type="entry name" value="PurM N-terminal domain-like"/>
    <property type="match status" value="1"/>
</dbReference>
<dbReference type="RefSeq" id="WP_102227774.1">
    <property type="nucleotide sequence ID" value="NZ_PNFY01000017.1"/>
</dbReference>
<dbReference type="InterPro" id="IPR036676">
    <property type="entry name" value="PurM-like_C_sf"/>
</dbReference>
<dbReference type="GO" id="GO:0046084">
    <property type="term" value="P:adenine biosynthetic process"/>
    <property type="evidence" value="ECO:0007669"/>
    <property type="project" value="TreeGrafter"/>
</dbReference>
<dbReference type="EMBL" id="PNHE01000008">
    <property type="protein sequence ID" value="PMC58685.1"/>
    <property type="molecule type" value="Genomic_DNA"/>
</dbReference>
<dbReference type="GO" id="GO:0004637">
    <property type="term" value="F:phosphoribosylamine-glycine ligase activity"/>
    <property type="evidence" value="ECO:0007669"/>
    <property type="project" value="TreeGrafter"/>
</dbReference>
<evidence type="ECO:0000256" key="2">
    <source>
        <dbReference type="ARBA" id="ARBA00004686"/>
    </source>
</evidence>
<evidence type="ECO:0000259" key="17">
    <source>
        <dbReference type="Pfam" id="PF02769"/>
    </source>
</evidence>
<dbReference type="InterPro" id="IPR010918">
    <property type="entry name" value="PurM-like_C_dom"/>
</dbReference>
<dbReference type="Gene3D" id="3.30.1330.10">
    <property type="entry name" value="PurM-like, N-terminal domain"/>
    <property type="match status" value="1"/>
</dbReference>
<accession>A0A2N6SNP1</accession>
<evidence type="ECO:0000256" key="5">
    <source>
        <dbReference type="ARBA" id="ARBA00020367"/>
    </source>
</evidence>
<evidence type="ECO:0000256" key="14">
    <source>
        <dbReference type="ARBA" id="ARBA00049057"/>
    </source>
</evidence>
<evidence type="ECO:0000256" key="1">
    <source>
        <dbReference type="ARBA" id="ARBA00004496"/>
    </source>
</evidence>
<dbReference type="OrthoDB" id="9802507at2"/>
<evidence type="ECO:0000256" key="9">
    <source>
        <dbReference type="ARBA" id="ARBA00022755"/>
    </source>
</evidence>
<dbReference type="Proteomes" id="UP000235682">
    <property type="component" value="Unassembled WGS sequence"/>
</dbReference>
<dbReference type="PANTHER" id="PTHR10520:SF12">
    <property type="entry name" value="TRIFUNCTIONAL PURINE BIOSYNTHETIC PROTEIN ADENOSINE-3"/>
    <property type="match status" value="1"/>
</dbReference>
<keyword evidence="10 15" id="KW-0067">ATP-binding</keyword>
<dbReference type="Gene3D" id="3.90.650.10">
    <property type="entry name" value="PurM-like C-terminal domain"/>
    <property type="match status" value="1"/>
</dbReference>
<comment type="pathway">
    <text evidence="2 15">Purine metabolism; IMP biosynthesis via de novo pathway; 5-amino-1-(5-phospho-D-ribosyl)imidazole from N(2)-formyl-N(1)-(5-phospho-D-ribosyl)glycinamide: step 2/2.</text>
</comment>
<dbReference type="FunFam" id="3.90.650.10:FF:000011">
    <property type="entry name" value="Phosphoribosylformylglycinamidine cyclo-ligase"/>
    <property type="match status" value="1"/>
</dbReference>
<sequence length="342" mass="37077">MKLTYKDSGVDVKKGYEEVQLIKGMVESTHNKQVLTGLGGFAGLFALNKDEYKEPVLVSGTDGVGTKLMIAQALDKHDTIGVDLVAMCVNDILCQGAKPLFFLDYIATGELDPEKMQAIIQGVVDGCKQSDSALIGGETAEMPDLYDPESYDLAGFSVGVVDKEKIITREAIKPGDVAIALKSSGIHSNGLSLARKALEVNDIDFKDTLEGYDKSIGEVLLTPTKIYAKEINGLLEKVSLHGIAHITGGGLDENLTRVLPKETGLKIHWPQENVPQVFQTIQQLGNVETQEMFNTFNMGIGMVVFVPEDSLEEAQNILNDLGSEFEVLGAVDNQTEGIEVTW</sequence>
<dbReference type="GO" id="GO:0006189">
    <property type="term" value="P:'de novo' IMP biosynthetic process"/>
    <property type="evidence" value="ECO:0007669"/>
    <property type="project" value="UniProtKB-UniRule"/>
</dbReference>
<keyword evidence="19" id="KW-1185">Reference proteome</keyword>